<dbReference type="EMBL" id="KQ964483">
    <property type="protein sequence ID" value="KXN71138.1"/>
    <property type="molecule type" value="Genomic_DNA"/>
</dbReference>
<reference evidence="6 7" key="1">
    <citation type="journal article" date="2015" name="Genome Biol. Evol.">
        <title>Phylogenomic analyses indicate that early fungi evolved digesting cell walls of algal ancestors of land plants.</title>
        <authorList>
            <person name="Chang Y."/>
            <person name="Wang S."/>
            <person name="Sekimoto S."/>
            <person name="Aerts A.L."/>
            <person name="Choi C."/>
            <person name="Clum A."/>
            <person name="LaButti K.M."/>
            <person name="Lindquist E.A."/>
            <person name="Yee Ngan C."/>
            <person name="Ohm R.A."/>
            <person name="Salamov A.A."/>
            <person name="Grigoriev I.V."/>
            <person name="Spatafora J.W."/>
            <person name="Berbee M.L."/>
        </authorList>
    </citation>
    <scope>NUCLEOTIDE SEQUENCE [LARGE SCALE GENOMIC DNA]</scope>
    <source>
        <strain evidence="6 7">NRRL 28638</strain>
    </source>
</reference>
<dbReference type="AlphaFoldDB" id="A0A137P810"/>
<protein>
    <recommendedName>
        <fullName evidence="8">G-protein coupled receptors family 1 profile domain-containing protein</fullName>
    </recommendedName>
</protein>
<feature type="transmembrane region" description="Helical" evidence="5">
    <location>
        <begin position="58"/>
        <end position="81"/>
    </location>
</feature>
<proteinExistence type="predicted"/>
<evidence type="ECO:0000313" key="7">
    <source>
        <dbReference type="Proteomes" id="UP000070444"/>
    </source>
</evidence>
<evidence type="ECO:0000256" key="5">
    <source>
        <dbReference type="SAM" id="Phobius"/>
    </source>
</evidence>
<keyword evidence="4 5" id="KW-0472">Membrane</keyword>
<evidence type="ECO:0000313" key="6">
    <source>
        <dbReference type="EMBL" id="KXN71138.1"/>
    </source>
</evidence>
<evidence type="ECO:0000256" key="4">
    <source>
        <dbReference type="ARBA" id="ARBA00023136"/>
    </source>
</evidence>
<feature type="transmembrane region" description="Helical" evidence="5">
    <location>
        <begin position="16"/>
        <end position="38"/>
    </location>
</feature>
<dbReference type="GO" id="GO:0004930">
    <property type="term" value="F:G protein-coupled receptor activity"/>
    <property type="evidence" value="ECO:0007669"/>
    <property type="project" value="InterPro"/>
</dbReference>
<gene>
    <name evidence="6" type="ORF">CONCODRAFT_6241</name>
</gene>
<evidence type="ECO:0000256" key="3">
    <source>
        <dbReference type="ARBA" id="ARBA00022989"/>
    </source>
</evidence>
<dbReference type="GO" id="GO:0016020">
    <property type="term" value="C:membrane"/>
    <property type="evidence" value="ECO:0007669"/>
    <property type="project" value="UniProtKB-SubCell"/>
</dbReference>
<evidence type="ECO:0000256" key="1">
    <source>
        <dbReference type="ARBA" id="ARBA00004370"/>
    </source>
</evidence>
<dbReference type="InterPro" id="IPR000276">
    <property type="entry name" value="GPCR_Rhodpsn"/>
</dbReference>
<keyword evidence="3 5" id="KW-1133">Transmembrane helix</keyword>
<organism evidence="6 7">
    <name type="scientific">Conidiobolus coronatus (strain ATCC 28846 / CBS 209.66 / NRRL 28638)</name>
    <name type="common">Delacroixia coronata</name>
    <dbReference type="NCBI Taxonomy" id="796925"/>
    <lineage>
        <taxon>Eukaryota</taxon>
        <taxon>Fungi</taxon>
        <taxon>Fungi incertae sedis</taxon>
        <taxon>Zoopagomycota</taxon>
        <taxon>Entomophthoromycotina</taxon>
        <taxon>Entomophthoromycetes</taxon>
        <taxon>Entomophthorales</taxon>
        <taxon>Ancylistaceae</taxon>
        <taxon>Conidiobolus</taxon>
    </lineage>
</organism>
<feature type="transmembrane region" description="Helical" evidence="5">
    <location>
        <begin position="93"/>
        <end position="115"/>
    </location>
</feature>
<name>A0A137P810_CONC2</name>
<dbReference type="Proteomes" id="UP000070444">
    <property type="component" value="Unassembled WGS sequence"/>
</dbReference>
<dbReference type="Pfam" id="PF00001">
    <property type="entry name" value="7tm_1"/>
    <property type="match status" value="1"/>
</dbReference>
<comment type="subcellular location">
    <subcellularLocation>
        <location evidence="1">Membrane</location>
    </subcellularLocation>
</comment>
<evidence type="ECO:0000256" key="2">
    <source>
        <dbReference type="ARBA" id="ARBA00022692"/>
    </source>
</evidence>
<dbReference type="Gene3D" id="1.20.1070.10">
    <property type="entry name" value="Rhodopsin 7-helix transmembrane proteins"/>
    <property type="match status" value="1"/>
</dbReference>
<dbReference type="SUPFAM" id="SSF81321">
    <property type="entry name" value="Family A G protein-coupled receptor-like"/>
    <property type="match status" value="1"/>
</dbReference>
<keyword evidence="2 5" id="KW-0812">Transmembrane</keyword>
<feature type="transmembrane region" description="Helical" evidence="5">
    <location>
        <begin position="141"/>
        <end position="161"/>
    </location>
</feature>
<evidence type="ECO:0008006" key="8">
    <source>
        <dbReference type="Google" id="ProtNLM"/>
    </source>
</evidence>
<accession>A0A137P810</accession>
<keyword evidence="7" id="KW-1185">Reference proteome</keyword>
<sequence length="263" mass="30172">MHITFKRFGISQVDMLVIFLLCVVDILFCTQNFIHLIWHWSSDTKINSNPVYCKVYFGLYWIIASFGYNLLVTLAIVRYFAICRKFIIPRSVAMLKPVFCSIISFAIGVCMAVYADPKENQGLTYCFLNIEANHISSPMELFLTIMTFFYLSLMSFSYYNISIYYYNTIQMMESNAKALNKIIQAEFNTNVRENYDDSGVEEKISNNNSNTKNINVKSESSNISTSSVKNVNSATANNHKVKCLTYRLISLIKVQSMIKSLTT</sequence>